<sequence>MLGCRLLYCLRMASHDERAALLVARIAGSLNQRLVTLTADITDVLYSEIPDLRADRQLFDLLGASVEGNLDTIFHTLQHNIAPENLEAPAAAMEYARRLAQQGVPVNALVRAYRLGQTNLLELVFDELGGEAVEPELGVPVLERIITVMSVYIDRVSQQVVEVYERERERWLAHQSSVRAVRVQEILAGNEHPDAGASAALNYVLHQNHLAAIIWVPDTGSGDMLARIESAAHDFSGFMGAATDPLFVAADRVTGWVWVPLGTRSAPRRGYGELREFLEARHPGLVMAVGGVTNGPQGFRQSYTRAQRARALAIAAGKNAPVVTAYDDPGVSTVALLIEDLAATRTWVRSVLRGLAVDNENAARLRETVQVYLASNLSNVAASKKLDLHYNSVKYRVKRAAEERGEDFTGDRLAVELALLVCQWLGPVVLTPDQAKGEPAVKGGGGR</sequence>
<dbReference type="Pfam" id="PF14361">
    <property type="entry name" value="RsbRD_N"/>
    <property type="match status" value="1"/>
</dbReference>
<dbReference type="Pfam" id="PF17853">
    <property type="entry name" value="GGDEF_2"/>
    <property type="match status" value="1"/>
</dbReference>
<dbReference type="InterPro" id="IPR025751">
    <property type="entry name" value="RsbRD_N_dom"/>
</dbReference>
<organism evidence="5 6">
    <name type="scientific">Rhodococcus wratislaviensis</name>
    <name type="common">Tsukamurella wratislaviensis</name>
    <dbReference type="NCBI Taxonomy" id="44752"/>
    <lineage>
        <taxon>Bacteria</taxon>
        <taxon>Bacillati</taxon>
        <taxon>Actinomycetota</taxon>
        <taxon>Actinomycetes</taxon>
        <taxon>Mycobacteriales</taxon>
        <taxon>Nocardiaceae</taxon>
        <taxon>Rhodococcus</taxon>
    </lineage>
</organism>
<gene>
    <name evidence="5" type="ORF">NCTC13229_00381</name>
</gene>
<dbReference type="InterPro" id="IPR051448">
    <property type="entry name" value="CdaR-like_regulators"/>
</dbReference>
<dbReference type="Gene3D" id="1.10.10.2840">
    <property type="entry name" value="PucR C-terminal helix-turn-helix domain"/>
    <property type="match status" value="1"/>
</dbReference>
<dbReference type="InterPro" id="IPR025736">
    <property type="entry name" value="PucR_C-HTH_dom"/>
</dbReference>
<protein>
    <submittedName>
        <fullName evidence="5">CdaR family transcriptional regulator</fullName>
    </submittedName>
</protein>
<reference evidence="5 6" key="1">
    <citation type="submission" date="2018-06" db="EMBL/GenBank/DDBJ databases">
        <authorList>
            <consortium name="Pathogen Informatics"/>
            <person name="Doyle S."/>
        </authorList>
    </citation>
    <scope>NUCLEOTIDE SEQUENCE [LARGE SCALE GENOMIC DNA]</scope>
    <source>
        <strain evidence="5 6">NCTC13229</strain>
    </source>
</reference>
<dbReference type="InterPro" id="IPR042070">
    <property type="entry name" value="PucR_C-HTH_sf"/>
</dbReference>
<evidence type="ECO:0000313" key="6">
    <source>
        <dbReference type="Proteomes" id="UP000251211"/>
    </source>
</evidence>
<dbReference type="AlphaFoldDB" id="A0AB38F5W1"/>
<evidence type="ECO:0000313" key="5">
    <source>
        <dbReference type="EMBL" id="SPZ34686.1"/>
    </source>
</evidence>
<evidence type="ECO:0000259" key="2">
    <source>
        <dbReference type="Pfam" id="PF13556"/>
    </source>
</evidence>
<proteinExistence type="inferred from homology"/>
<evidence type="ECO:0000259" key="3">
    <source>
        <dbReference type="Pfam" id="PF14361"/>
    </source>
</evidence>
<name>A0AB38F5W1_RHOWR</name>
<feature type="domain" description="PucR C-terminal helix-turn-helix" evidence="2">
    <location>
        <begin position="365"/>
        <end position="420"/>
    </location>
</feature>
<dbReference type="InterPro" id="IPR041522">
    <property type="entry name" value="CdaR_GGDEF"/>
</dbReference>
<evidence type="ECO:0000259" key="4">
    <source>
        <dbReference type="Pfam" id="PF17853"/>
    </source>
</evidence>
<feature type="domain" description="CdaR GGDEF-like" evidence="4">
    <location>
        <begin position="198"/>
        <end position="311"/>
    </location>
</feature>
<dbReference type="EMBL" id="UAUI01000001">
    <property type="protein sequence ID" value="SPZ34686.1"/>
    <property type="molecule type" value="Genomic_DNA"/>
</dbReference>
<accession>A0AB38F5W1</accession>
<dbReference type="Proteomes" id="UP000251211">
    <property type="component" value="Unassembled WGS sequence"/>
</dbReference>
<evidence type="ECO:0000256" key="1">
    <source>
        <dbReference type="ARBA" id="ARBA00006754"/>
    </source>
</evidence>
<feature type="domain" description="RsbT co-antagonist protein RsbRD N-terminal" evidence="3">
    <location>
        <begin position="36"/>
        <end position="179"/>
    </location>
</feature>
<dbReference type="PANTHER" id="PTHR33744:SF1">
    <property type="entry name" value="DNA-BINDING TRANSCRIPTIONAL ACTIVATOR ADER"/>
    <property type="match status" value="1"/>
</dbReference>
<dbReference type="PANTHER" id="PTHR33744">
    <property type="entry name" value="CARBOHYDRATE DIACID REGULATOR"/>
    <property type="match status" value="1"/>
</dbReference>
<comment type="caution">
    <text evidence="5">The sequence shown here is derived from an EMBL/GenBank/DDBJ whole genome shotgun (WGS) entry which is preliminary data.</text>
</comment>
<dbReference type="Pfam" id="PF13556">
    <property type="entry name" value="HTH_30"/>
    <property type="match status" value="1"/>
</dbReference>
<comment type="similarity">
    <text evidence="1">Belongs to the CdaR family.</text>
</comment>